<dbReference type="OrthoDB" id="5348995at2759"/>
<accession>A0A436ZTY5</accession>
<evidence type="ECO:0000313" key="1">
    <source>
        <dbReference type="EMBL" id="RVD82203.1"/>
    </source>
</evidence>
<organism evidence="1 2">
    <name type="scientific">Arthrobotrys flagrans</name>
    <name type="common">Nematode-trapping fungus</name>
    <name type="synonym">Trichothecium flagrans</name>
    <dbReference type="NCBI Taxonomy" id="97331"/>
    <lineage>
        <taxon>Eukaryota</taxon>
        <taxon>Fungi</taxon>
        <taxon>Dikarya</taxon>
        <taxon>Ascomycota</taxon>
        <taxon>Pezizomycotina</taxon>
        <taxon>Orbiliomycetes</taxon>
        <taxon>Orbiliales</taxon>
        <taxon>Orbiliaceae</taxon>
        <taxon>Arthrobotrys</taxon>
    </lineage>
</organism>
<protein>
    <submittedName>
        <fullName evidence="1">Uncharacterized protein</fullName>
    </submittedName>
</protein>
<sequence length="288" mass="32993">MEGGYNTHRSAEPFTYSTIWCTHHRCPRGLLIPDSKRNRRSPGAKLFLEEYMQQWGELRFLLRINSPYSTTTWSIWAQDLAGYELTIEPIRGGAVYGTRPVYEYAFYETICKHCWLVCKDIRIGSTVFERVCRCGGHTSDLGLGGCKECGLISVKFEVVEAFGGDDRKLAVATEWKEGVGNRLVPINPEKREKQLEIVRGRMLIEVAKKGRVGIMDLPAGVLKRIMKFVALQSEESEAPPFEMLMACYWFARVWYELDFDGCCRQFELLETAMKEKRGREKGTNACNK</sequence>
<dbReference type="GeneID" id="93588947"/>
<dbReference type="AlphaFoldDB" id="A0A436ZTY5"/>
<dbReference type="RefSeq" id="XP_067487747.1">
    <property type="nucleotide sequence ID" value="XM_067636096.1"/>
</dbReference>
<dbReference type="VEuPathDB" id="FungiDB:DFL_006636"/>
<evidence type="ECO:0000313" key="2">
    <source>
        <dbReference type="Proteomes" id="UP000283090"/>
    </source>
</evidence>
<keyword evidence="2" id="KW-1185">Reference proteome</keyword>
<comment type="caution">
    <text evidence="1">The sequence shown here is derived from an EMBL/GenBank/DDBJ whole genome shotgun (WGS) entry which is preliminary data.</text>
</comment>
<dbReference type="STRING" id="97331.A0A436ZTY5"/>
<gene>
    <name evidence="1" type="ORF">DFL_006636</name>
</gene>
<dbReference type="Proteomes" id="UP000283090">
    <property type="component" value="Unassembled WGS sequence"/>
</dbReference>
<name>A0A436ZTY5_ARTFL</name>
<proteinExistence type="predicted"/>
<reference evidence="1 2" key="1">
    <citation type="submission" date="2019-01" db="EMBL/GenBank/DDBJ databases">
        <title>Intercellular communication is required for trap formation in the nematode-trapping fungus Duddingtonia flagrans.</title>
        <authorList>
            <person name="Youssar L."/>
            <person name="Wernet V."/>
            <person name="Hensel N."/>
            <person name="Hildebrandt H.-G."/>
            <person name="Fischer R."/>
        </authorList>
    </citation>
    <scope>NUCLEOTIDE SEQUENCE [LARGE SCALE GENOMIC DNA]</scope>
    <source>
        <strain evidence="1 2">CBS H-5679</strain>
    </source>
</reference>
<dbReference type="EMBL" id="SAEB01000009">
    <property type="protein sequence ID" value="RVD82203.1"/>
    <property type="molecule type" value="Genomic_DNA"/>
</dbReference>